<sequence length="66" mass="7146">MSAAPSRPPSSAVHTRPYFAPAAMPVSTRQTNTSENTVVSPSSSEDVSIVPELSQFHYDYMNNSSK</sequence>
<dbReference type="Proteomes" id="UP001418222">
    <property type="component" value="Unassembled WGS sequence"/>
</dbReference>
<dbReference type="EMBL" id="JBBWWQ010000012">
    <property type="protein sequence ID" value="KAK8934322.1"/>
    <property type="molecule type" value="Genomic_DNA"/>
</dbReference>
<evidence type="ECO:0000256" key="1">
    <source>
        <dbReference type="SAM" id="MobiDB-lite"/>
    </source>
</evidence>
<comment type="caution">
    <text evidence="2">The sequence shown here is derived from an EMBL/GenBank/DDBJ whole genome shotgun (WGS) entry which is preliminary data.</text>
</comment>
<evidence type="ECO:0000313" key="2">
    <source>
        <dbReference type="EMBL" id="KAK8934322.1"/>
    </source>
</evidence>
<protein>
    <submittedName>
        <fullName evidence="2">Uncharacterized protein</fullName>
    </submittedName>
</protein>
<proteinExistence type="predicted"/>
<name>A0AAP0G2D3_9ASPA</name>
<gene>
    <name evidence="2" type="ORF">KSP39_PZI014667</name>
</gene>
<evidence type="ECO:0000313" key="3">
    <source>
        <dbReference type="Proteomes" id="UP001418222"/>
    </source>
</evidence>
<reference evidence="2 3" key="1">
    <citation type="journal article" date="2022" name="Nat. Plants">
        <title>Genomes of leafy and leafless Platanthera orchids illuminate the evolution of mycoheterotrophy.</title>
        <authorList>
            <person name="Li M.H."/>
            <person name="Liu K.W."/>
            <person name="Li Z."/>
            <person name="Lu H.C."/>
            <person name="Ye Q.L."/>
            <person name="Zhang D."/>
            <person name="Wang J.Y."/>
            <person name="Li Y.F."/>
            <person name="Zhong Z.M."/>
            <person name="Liu X."/>
            <person name="Yu X."/>
            <person name="Liu D.K."/>
            <person name="Tu X.D."/>
            <person name="Liu B."/>
            <person name="Hao Y."/>
            <person name="Liao X.Y."/>
            <person name="Jiang Y.T."/>
            <person name="Sun W.H."/>
            <person name="Chen J."/>
            <person name="Chen Y.Q."/>
            <person name="Ai Y."/>
            <person name="Zhai J.W."/>
            <person name="Wu S.S."/>
            <person name="Zhou Z."/>
            <person name="Hsiao Y.Y."/>
            <person name="Wu W.L."/>
            <person name="Chen Y.Y."/>
            <person name="Lin Y.F."/>
            <person name="Hsu J.L."/>
            <person name="Li C.Y."/>
            <person name="Wang Z.W."/>
            <person name="Zhao X."/>
            <person name="Zhong W.Y."/>
            <person name="Ma X.K."/>
            <person name="Ma L."/>
            <person name="Huang J."/>
            <person name="Chen G.Z."/>
            <person name="Huang M.Z."/>
            <person name="Huang L."/>
            <person name="Peng D.H."/>
            <person name="Luo Y.B."/>
            <person name="Zou S.Q."/>
            <person name="Chen S.P."/>
            <person name="Lan S."/>
            <person name="Tsai W.C."/>
            <person name="Van de Peer Y."/>
            <person name="Liu Z.J."/>
        </authorList>
    </citation>
    <scope>NUCLEOTIDE SEQUENCE [LARGE SCALE GENOMIC DNA]</scope>
    <source>
        <strain evidence="2">Lor287</strain>
    </source>
</reference>
<organism evidence="2 3">
    <name type="scientific">Platanthera zijinensis</name>
    <dbReference type="NCBI Taxonomy" id="2320716"/>
    <lineage>
        <taxon>Eukaryota</taxon>
        <taxon>Viridiplantae</taxon>
        <taxon>Streptophyta</taxon>
        <taxon>Embryophyta</taxon>
        <taxon>Tracheophyta</taxon>
        <taxon>Spermatophyta</taxon>
        <taxon>Magnoliopsida</taxon>
        <taxon>Liliopsida</taxon>
        <taxon>Asparagales</taxon>
        <taxon>Orchidaceae</taxon>
        <taxon>Orchidoideae</taxon>
        <taxon>Orchideae</taxon>
        <taxon>Orchidinae</taxon>
        <taxon>Platanthera</taxon>
    </lineage>
</organism>
<dbReference type="AlphaFoldDB" id="A0AAP0G2D3"/>
<accession>A0AAP0G2D3</accession>
<feature type="compositionally biased region" description="Polar residues" evidence="1">
    <location>
        <begin position="27"/>
        <end position="46"/>
    </location>
</feature>
<keyword evidence="3" id="KW-1185">Reference proteome</keyword>
<feature type="region of interest" description="Disordered" evidence="1">
    <location>
        <begin position="23"/>
        <end position="46"/>
    </location>
</feature>